<feature type="domain" description="TNase-like" evidence="4">
    <location>
        <begin position="36"/>
        <end position="165"/>
    </location>
</feature>
<dbReference type="AlphaFoldDB" id="C6BSY7"/>
<dbReference type="PROSITE" id="PS50830">
    <property type="entry name" value="TNASE_3"/>
    <property type="match status" value="1"/>
</dbReference>
<dbReference type="SMART" id="SM00318">
    <property type="entry name" value="SNc"/>
    <property type="match status" value="1"/>
</dbReference>
<keyword evidence="3" id="KW-0378">Hydrolase</keyword>
<reference evidence="5 6" key="1">
    <citation type="submission" date="2009-06" db="EMBL/GenBank/DDBJ databases">
        <title>Complete sequence of Desulfovibrio salexigens DSM 2638.</title>
        <authorList>
            <consortium name="US DOE Joint Genome Institute"/>
            <person name="Lucas S."/>
            <person name="Copeland A."/>
            <person name="Lapidus A."/>
            <person name="Glavina del Rio T."/>
            <person name="Tice H."/>
            <person name="Bruce D."/>
            <person name="Goodwin L."/>
            <person name="Pitluck S."/>
            <person name="Munk A.C."/>
            <person name="Brettin T."/>
            <person name="Detter J.C."/>
            <person name="Han C."/>
            <person name="Tapia R."/>
            <person name="Larimer F."/>
            <person name="Land M."/>
            <person name="Hauser L."/>
            <person name="Kyrpides N."/>
            <person name="Anderson I."/>
            <person name="Wall J.D."/>
            <person name="Arkin A.P."/>
            <person name="Dehal P."/>
            <person name="Chivian D."/>
            <person name="Giles B."/>
            <person name="Hazen T.C."/>
        </authorList>
    </citation>
    <scope>NUCLEOTIDE SEQUENCE [LARGE SCALE GENOMIC DNA]</scope>
    <source>
        <strain evidence="6">ATCC 14822 / DSM 2638 / NCIMB 8403 / VKM B-1763</strain>
    </source>
</reference>
<dbReference type="Proteomes" id="UP000002601">
    <property type="component" value="Chromosome"/>
</dbReference>
<dbReference type="KEGG" id="dsa:Desal_1629"/>
<name>C6BSY7_MARSD</name>
<keyword evidence="2" id="KW-0255">Endonuclease</keyword>
<dbReference type="PANTHER" id="PTHR12302:SF3">
    <property type="entry name" value="SERINE_THREONINE-PROTEIN KINASE 31"/>
    <property type="match status" value="1"/>
</dbReference>
<dbReference type="SUPFAM" id="SSF50199">
    <property type="entry name" value="Staphylococcal nuclease"/>
    <property type="match status" value="1"/>
</dbReference>
<dbReference type="OrthoDB" id="4376109at2"/>
<evidence type="ECO:0000313" key="5">
    <source>
        <dbReference type="EMBL" id="ACS79691.1"/>
    </source>
</evidence>
<dbReference type="STRING" id="526222.Desal_1629"/>
<evidence type="ECO:0000313" key="6">
    <source>
        <dbReference type="Proteomes" id="UP000002601"/>
    </source>
</evidence>
<keyword evidence="1" id="KW-0540">Nuclease</keyword>
<dbReference type="Pfam" id="PF00565">
    <property type="entry name" value="SNase"/>
    <property type="match status" value="1"/>
</dbReference>
<keyword evidence="6" id="KW-1185">Reference proteome</keyword>
<dbReference type="RefSeq" id="WP_015851507.1">
    <property type="nucleotide sequence ID" value="NC_012881.1"/>
</dbReference>
<dbReference type="PANTHER" id="PTHR12302">
    <property type="entry name" value="EBNA2 BINDING PROTEIN P100"/>
    <property type="match status" value="1"/>
</dbReference>
<evidence type="ECO:0000259" key="4">
    <source>
        <dbReference type="PROSITE" id="PS50830"/>
    </source>
</evidence>
<evidence type="ECO:0000256" key="1">
    <source>
        <dbReference type="ARBA" id="ARBA00022722"/>
    </source>
</evidence>
<dbReference type="HOGENOM" id="CLU_046484_5_3_7"/>
<proteinExistence type="predicted"/>
<dbReference type="GO" id="GO:0005737">
    <property type="term" value="C:cytoplasm"/>
    <property type="evidence" value="ECO:0007669"/>
    <property type="project" value="TreeGrafter"/>
</dbReference>
<dbReference type="InterPro" id="IPR035437">
    <property type="entry name" value="SNase_OB-fold_sf"/>
</dbReference>
<protein>
    <submittedName>
        <fullName evidence="5">Nuclease (SNase domain protein)</fullName>
    </submittedName>
</protein>
<gene>
    <name evidence="5" type="ordered locus">Desal_1629</name>
</gene>
<organism evidence="5 6">
    <name type="scientific">Maridesulfovibrio salexigens (strain ATCC 14822 / DSM 2638 / NCIMB 8403 / VKM B-1763)</name>
    <name type="common">Desulfovibrio salexigens</name>
    <dbReference type="NCBI Taxonomy" id="526222"/>
    <lineage>
        <taxon>Bacteria</taxon>
        <taxon>Pseudomonadati</taxon>
        <taxon>Thermodesulfobacteriota</taxon>
        <taxon>Desulfovibrionia</taxon>
        <taxon>Desulfovibrionales</taxon>
        <taxon>Desulfovibrionaceae</taxon>
        <taxon>Maridesulfovibrio</taxon>
    </lineage>
</organism>
<sequence length="228" mass="26015">MPKGKIKIINSRSGVLKGPVFILLFCCLFFSTATASAFEAKVRYVIDGDTFILSNNKHVRIAGIDTPEIGRDGKADQYYAQQAKSMLNKLILGKRVRIESAGKGTDHYKRIIGWVYVDDVFVNSHMIRNGAAFFYFHKGNDKGKQKLLLQAQRKAYDEKKGFWPVISKLKKFNEPWVGNKNSRRCFLPGDKYAKKISRKNKVNFFSLGEAFYSGYSPARHLNFWPAVK</sequence>
<dbReference type="EMBL" id="CP001649">
    <property type="protein sequence ID" value="ACS79691.1"/>
    <property type="molecule type" value="Genomic_DNA"/>
</dbReference>
<dbReference type="GO" id="GO:0016787">
    <property type="term" value="F:hydrolase activity"/>
    <property type="evidence" value="ECO:0007669"/>
    <property type="project" value="UniProtKB-KW"/>
</dbReference>
<dbReference type="GO" id="GO:0004519">
    <property type="term" value="F:endonuclease activity"/>
    <property type="evidence" value="ECO:0007669"/>
    <property type="project" value="UniProtKB-KW"/>
</dbReference>
<dbReference type="InterPro" id="IPR016071">
    <property type="entry name" value="Staphylococal_nuclease_OB-fold"/>
</dbReference>
<dbReference type="eggNOG" id="COG1525">
    <property type="taxonomic scope" value="Bacteria"/>
</dbReference>
<accession>C6BSY7</accession>
<evidence type="ECO:0000256" key="3">
    <source>
        <dbReference type="ARBA" id="ARBA00022801"/>
    </source>
</evidence>
<evidence type="ECO:0000256" key="2">
    <source>
        <dbReference type="ARBA" id="ARBA00022759"/>
    </source>
</evidence>
<dbReference type="Gene3D" id="2.40.50.90">
    <property type="match status" value="1"/>
</dbReference>